<protein>
    <submittedName>
        <fullName evidence="1">10772_t:CDS:1</fullName>
    </submittedName>
</protein>
<organism evidence="1 2">
    <name type="scientific">Funneliformis caledonium</name>
    <dbReference type="NCBI Taxonomy" id="1117310"/>
    <lineage>
        <taxon>Eukaryota</taxon>
        <taxon>Fungi</taxon>
        <taxon>Fungi incertae sedis</taxon>
        <taxon>Mucoromycota</taxon>
        <taxon>Glomeromycotina</taxon>
        <taxon>Glomeromycetes</taxon>
        <taxon>Glomerales</taxon>
        <taxon>Glomeraceae</taxon>
        <taxon>Funneliformis</taxon>
    </lineage>
</organism>
<dbReference type="EMBL" id="CAJVPQ010005273">
    <property type="protein sequence ID" value="CAG8667015.1"/>
    <property type="molecule type" value="Genomic_DNA"/>
</dbReference>
<dbReference type="OrthoDB" id="2464422at2759"/>
<accession>A0A9N9EBB3</accession>
<proteinExistence type="predicted"/>
<gene>
    <name evidence="1" type="ORF">FCALED_LOCUS11828</name>
</gene>
<reference evidence="1" key="1">
    <citation type="submission" date="2021-06" db="EMBL/GenBank/DDBJ databases">
        <authorList>
            <person name="Kallberg Y."/>
            <person name="Tangrot J."/>
            <person name="Rosling A."/>
        </authorList>
    </citation>
    <scope>NUCLEOTIDE SEQUENCE</scope>
    <source>
        <strain evidence="1">UK204</strain>
    </source>
</reference>
<comment type="caution">
    <text evidence="1">The sequence shown here is derived from an EMBL/GenBank/DDBJ whole genome shotgun (WGS) entry which is preliminary data.</text>
</comment>
<evidence type="ECO:0000313" key="1">
    <source>
        <dbReference type="EMBL" id="CAG8667015.1"/>
    </source>
</evidence>
<sequence>MLGDASPKRYVTEANTVSVSSSNINSITNGIIACNRSGDNNAIFISFASFEQQMDSGCVYFINGKFVWNKKPNNDVNNILEQEVFVSFQCNVLSAPVVEGDNIMFKSQAIEFNEKNHTEIPITCICSTQNSRIYGKVNKLQKGNKIDIMGNLTKNDEEITVLVNYIVYVNNTINFSSMEKKDLSKIPWLNSSGLKTT</sequence>
<dbReference type="Proteomes" id="UP000789570">
    <property type="component" value="Unassembled WGS sequence"/>
</dbReference>
<feature type="non-terminal residue" evidence="1">
    <location>
        <position position="197"/>
    </location>
</feature>
<keyword evidence="2" id="KW-1185">Reference proteome</keyword>
<evidence type="ECO:0000313" key="2">
    <source>
        <dbReference type="Proteomes" id="UP000789570"/>
    </source>
</evidence>
<name>A0A9N9EBB3_9GLOM</name>
<dbReference type="AlphaFoldDB" id="A0A9N9EBB3"/>